<protein>
    <submittedName>
        <fullName evidence="2">Uncharacterized protein</fullName>
    </submittedName>
</protein>
<gene>
    <name evidence="2" type="ORF">IV02_16980</name>
</gene>
<feature type="region of interest" description="Disordered" evidence="1">
    <location>
        <begin position="966"/>
        <end position="1034"/>
    </location>
</feature>
<organism evidence="2 3">
    <name type="scientific">Pseudomonas syringae</name>
    <dbReference type="NCBI Taxonomy" id="317"/>
    <lineage>
        <taxon>Bacteria</taxon>
        <taxon>Pseudomonadati</taxon>
        <taxon>Pseudomonadota</taxon>
        <taxon>Gammaproteobacteria</taxon>
        <taxon>Pseudomonadales</taxon>
        <taxon>Pseudomonadaceae</taxon>
        <taxon>Pseudomonas</taxon>
    </lineage>
</organism>
<evidence type="ECO:0000313" key="2">
    <source>
        <dbReference type="EMBL" id="KFE50437.1"/>
    </source>
</evidence>
<sequence>MTVADNDAQILEILRMPRQGYCTLFEEIQALGAASPYPHWTHDTELVESVQTLLFDDALQNPESDSARLERSADLLPYPGATHAVPAKPISVRQHQQMARTALEIVRRNQRQPPVRVTTPQIDRTKSDYARLVNQMRARRRDIASGTLATDRTVVDVDGQSPLFAIAAAFGALLRRFHTLVQFAQDPGRAVGNDQNDPLGRLNTSRLRNRLTVYNTRQLDFSKPFMCMLHILPGTGQHVYVMKIHGICRGGKAVSCTLPDGELRALLLTHAFDNLAPLLTQASVNDYLLIREDGALSLRCLLAYYGVVVPGTARRQDLDKAIADLMPKESRGQRVDVSPALPFTIAEQPRFVLDTSKIYTFRQRTVEASANHDYSVIGEEIKKESQWHLERYRRLLASYTHFGASQENNEKALLALLQEAGGVTLKLFVEDSDGQADTYREQHTANPWNAADLSDYFSKAEEQLALYMENTLKYVEGEGAIYIEALSIELIVPNIVLRSHDLRELDIAAFDIRTRQPPFLYLDPLAKGSYEIIAEHFAQVTGELRDANWDISQCKTLTRAAQHLLRHYREDLPGLPLAQRDAAYLNRLKEVVNVYYGVVAQSLEHQQQLKVVLQPTQPEFVSRAICRYLALDERHWAMIAQTHFTIRYAAGWKNTGTWVRFEKSLGYRSLLSVVYDEQLRREVALADDCEAVLRGLAQAIADRTGYADPVDSLKERLAGLFDANIAFVNNGDLPAELTQPAQAFVRHVEAYTLKVIDEFRALEAERLVLTSGNAAERLEQQRVLASAGSDQAFYCIELLTPLEQRRLEVSVAAFAAFLRARANNDDIQAMSTAAQHVLQVVRQVGGLIPVVGNFINLGFDIYEGNTEGIALDTVNIFAELVLLKFRVMPPRVLGTLMLQGTNLWTMWQQIQALNASIKANDFPESVSNFGFLLLGMHSALHCGASVIQGFKEAVAYRNQESALEMPNPALQEQEPRGPEPESGPEYHTEEPVAGHDEPRVPDAESHTRSGQSANSQYWAINDDGHISERPTGRKVTGLDWNGNAIVEGGARALLLGGPHEQTYMLNGQAHRTVRGGAGPELRPLHALDIEAGQWRKSTQAHNGVAQFSRFAHTDAFPSRFSGRPERFQAPANAVSWYDNCIATLETVSTQVLALDGQRSRQDVAIGVIEHKYITERDGHIEVLEHAGSAGGKTSFIRADGTRLEASVALPATPRYQAEIQARIVAAQGMFVTVEISETLQGLVGRKTVAGVLATRTQGGGQELIIEADRGVHYRGTLAAANFLALAPGETSTEQQPVALKMDRISPHADPKRASPQLWHSEIEYRNGLAHDDFALELFYGAKAANEAFARNPQWVVSNLEAVGKIKTGLPPAITTVENPFYVLDTLEEQAILFAPRNQAALANTLLGRTIEWGAASQPHALGLGEKVLRQLRLHEPLMAQNESIAPLARDRSALVERLKRALGSANLLIAEAEGLNGQKVYFAHSSAEHLSVQFGRPDDELHVSSSGSIIDHIEAHYPDPSALKNLVILSVEHVSEADARRIFVSSQRGYHYSSVTSLEPPIDKPHLTTAQLQLHIDDAHYPHHTRNMTIASAVVDLSTATPVTTGPRQGSYNCGGKEYVQLDNGRLYRAVWDNRHSVFVLVPPEGKVLANTWAYPWVRHTAGREFTLINRPGLKGGSWRPEVFGDIRCRNYERSTTRSGRLTAAQRRNNNELQVHHQDLHLTQNQTLQNGKLNVPDTLFSQSAPGPDGYVTLKSRVEVPESCISSTEYLVSRYAGGKSGFDYEGERSGQATALDPNVEIVARHDGREVSLNISTTALDSWIARQGHSDYFNEGQAFPDIGQGIGFIERHAGAGTSSDYEFHFMFVVGKLVDQQGTVTGVLATDLSEPSRSSAGGVSTTRLPASHNWNVRSYSSVEQMRGAPGPDSNAYPQDQYYSVLVRPVRS</sequence>
<dbReference type="EMBL" id="JPQT01000110">
    <property type="protein sequence ID" value="KFE50437.1"/>
    <property type="molecule type" value="Genomic_DNA"/>
</dbReference>
<dbReference type="Proteomes" id="UP000028643">
    <property type="component" value="Unassembled WGS sequence"/>
</dbReference>
<name>A0A085V4S4_PSESX</name>
<feature type="compositionally biased region" description="Polar residues" evidence="1">
    <location>
        <begin position="1008"/>
        <end position="1018"/>
    </location>
</feature>
<reference evidence="2 3" key="1">
    <citation type="submission" date="2014-07" db="EMBL/GenBank/DDBJ databases">
        <title>Draft Genome Sequences of Environmental Pseudomonas syringae strains.</title>
        <authorList>
            <person name="Baltrus D.A."/>
            <person name="Berge O."/>
            <person name="Morris C."/>
        </authorList>
    </citation>
    <scope>NUCLEOTIDE SEQUENCE [LARGE SCALE GENOMIC DNA]</scope>
    <source>
        <strain evidence="2 3">CEB003</strain>
    </source>
</reference>
<evidence type="ECO:0000256" key="1">
    <source>
        <dbReference type="SAM" id="MobiDB-lite"/>
    </source>
</evidence>
<comment type="caution">
    <text evidence="2">The sequence shown here is derived from an EMBL/GenBank/DDBJ whole genome shotgun (WGS) entry which is preliminary data.</text>
</comment>
<evidence type="ECO:0000313" key="3">
    <source>
        <dbReference type="Proteomes" id="UP000028643"/>
    </source>
</evidence>
<accession>A0A085V4S4</accession>
<proteinExistence type="predicted"/>
<feature type="compositionally biased region" description="Basic and acidic residues" evidence="1">
    <location>
        <begin position="1022"/>
        <end position="1031"/>
    </location>
</feature>
<feature type="compositionally biased region" description="Basic and acidic residues" evidence="1">
    <location>
        <begin position="973"/>
        <end position="1007"/>
    </location>
</feature>
<dbReference type="PATRIC" id="fig|317.174.peg.3472"/>